<accession>A0A059ZVD3</accession>
<keyword evidence="1" id="KW-0812">Transmembrane</keyword>
<dbReference type="AlphaFoldDB" id="A0A059ZVD3"/>
<evidence type="ECO:0000313" key="3">
    <source>
        <dbReference type="Proteomes" id="UP000005522"/>
    </source>
</evidence>
<dbReference type="EMBL" id="CP005987">
    <property type="protein sequence ID" value="AIA56714.1"/>
    <property type="molecule type" value="Genomic_DNA"/>
</dbReference>
<protein>
    <submittedName>
        <fullName evidence="2">Uncharacterized protein</fullName>
    </submittedName>
</protein>
<proteinExistence type="predicted"/>
<name>A0A059ZVD3_ACICK</name>
<gene>
    <name evidence="2" type="ORF">Acaty_m0141</name>
</gene>
<dbReference type="KEGG" id="acz:Acaty_m0141"/>
<organism evidence="2 3">
    <name type="scientific">Acidithiobacillus caldus (strain ATCC 51756 / DSM 8584 / KU)</name>
    <dbReference type="NCBI Taxonomy" id="637389"/>
    <lineage>
        <taxon>Bacteria</taxon>
        <taxon>Pseudomonadati</taxon>
        <taxon>Pseudomonadota</taxon>
        <taxon>Acidithiobacillia</taxon>
        <taxon>Acidithiobacillales</taxon>
        <taxon>Acidithiobacillaceae</taxon>
        <taxon>Acidithiobacillus</taxon>
    </lineage>
</organism>
<keyword evidence="1" id="KW-0472">Membrane</keyword>
<sequence>MSPDRIGHHFYFIFFVHASWIVFIVDQFVDGEKVYDIFFLICLAF</sequence>
<geneLocation type="plasmid" evidence="3">
    <name>megaPlasmid mpAca1.1</name>
</geneLocation>
<dbReference type="HOGENOM" id="CLU_3194854_0_0_6"/>
<evidence type="ECO:0000313" key="2">
    <source>
        <dbReference type="EMBL" id="AIA56714.1"/>
    </source>
</evidence>
<evidence type="ECO:0000256" key="1">
    <source>
        <dbReference type="SAM" id="Phobius"/>
    </source>
</evidence>
<dbReference type="Proteomes" id="UP000005522">
    <property type="component" value="Plasmid megap mpAca1.1"/>
</dbReference>
<feature type="transmembrane region" description="Helical" evidence="1">
    <location>
        <begin position="6"/>
        <end position="25"/>
    </location>
</feature>
<reference evidence="2 3" key="1">
    <citation type="journal article" date="2009" name="J. Bacteriol.">
        <title>Draft genome sequence of the extremely acidophilic bacterium Acidithiobacillus caldus ATCC 51756 reveals metabolic versatility in the genus Acidithiobacillus.</title>
        <authorList>
            <person name="Valdes J."/>
            <person name="Quatrini R."/>
            <person name="Hallberg K."/>
            <person name="Dopson M."/>
            <person name="Valenzuela P.D."/>
            <person name="Holmes D.S."/>
        </authorList>
    </citation>
    <scope>NUCLEOTIDE SEQUENCE [LARGE SCALE GENOMIC DNA]</scope>
    <source>
        <strain evidence="3">ATCC 51756 / DSM 8584 / KU</strain>
        <plasmid evidence="3">megaPlasmid mpAca1.1</plasmid>
    </source>
</reference>
<keyword evidence="2" id="KW-0614">Plasmid</keyword>
<keyword evidence="1" id="KW-1133">Transmembrane helix</keyword>